<name>Q7WT71_FLAS9</name>
<dbReference type="PANTHER" id="PTHR39419:SF1">
    <property type="entry name" value="SLL0814 PROTEIN"/>
    <property type="match status" value="1"/>
</dbReference>
<feature type="transmembrane region" description="Helical" evidence="1">
    <location>
        <begin position="95"/>
        <end position="112"/>
    </location>
</feature>
<dbReference type="Pfam" id="PF04240">
    <property type="entry name" value="Caroten_synth"/>
    <property type="match status" value="1"/>
</dbReference>
<organism evidence="2">
    <name type="scientific">Flavobacterium sp. (strain P99-3)</name>
    <dbReference type="NCBI Taxonomy" id="216393"/>
    <lineage>
        <taxon>Bacteria</taxon>
        <taxon>Pseudomonadati</taxon>
        <taxon>Bacteroidota</taxon>
        <taxon>Flavobacteriia</taxon>
    </lineage>
</organism>
<evidence type="ECO:0000256" key="1">
    <source>
        <dbReference type="SAM" id="Phobius"/>
    </source>
</evidence>
<feature type="transmembrane region" description="Helical" evidence="1">
    <location>
        <begin position="158"/>
        <end position="175"/>
    </location>
</feature>
<feature type="transmembrane region" description="Helical" evidence="1">
    <location>
        <begin position="7"/>
        <end position="23"/>
    </location>
</feature>
<reference evidence="2" key="1">
    <citation type="journal article" date="2003" name="FEBS Lett.">
        <title>Structural and functional analysis of a lycopene beta-monocyclase gene isolated from a unique marine bacterium that produces myxol.</title>
        <authorList>
            <person name="Teramoto M."/>
            <person name="Takaichi S."/>
            <person name="Inomata Y."/>
            <person name="Ikenaga H."/>
            <person name="Misawa N."/>
        </authorList>
    </citation>
    <scope>NUCLEOTIDE SEQUENCE</scope>
    <source>
        <strain evidence="2">P99-3</strain>
    </source>
</reference>
<evidence type="ECO:0008006" key="3">
    <source>
        <dbReference type="Google" id="ProtNLM"/>
    </source>
</evidence>
<dbReference type="PANTHER" id="PTHR39419">
    <property type="entry name" value="SLL0814 PROTEIN"/>
    <property type="match status" value="1"/>
</dbReference>
<dbReference type="InterPro" id="IPR007354">
    <property type="entry name" value="CruF-like"/>
</dbReference>
<feature type="transmembrane region" description="Helical" evidence="1">
    <location>
        <begin position="29"/>
        <end position="49"/>
    </location>
</feature>
<evidence type="ECO:0000313" key="2">
    <source>
        <dbReference type="EMBL" id="BAC77672.1"/>
    </source>
</evidence>
<dbReference type="AlphaFoldDB" id="Q7WT71"/>
<keyword evidence="1" id="KW-1133">Transmembrane helix</keyword>
<dbReference type="EMBL" id="AB097813">
    <property type="protein sequence ID" value="BAC77672.1"/>
    <property type="molecule type" value="Genomic_DNA"/>
</dbReference>
<proteinExistence type="predicted"/>
<feature type="transmembrane region" description="Helical" evidence="1">
    <location>
        <begin position="124"/>
        <end position="152"/>
    </location>
</feature>
<protein>
    <recommendedName>
        <fullName evidence="3">Carotenoid biosynthesis protein</fullName>
    </recommendedName>
</protein>
<feature type="transmembrane region" description="Helical" evidence="1">
    <location>
        <begin position="187"/>
        <end position="205"/>
    </location>
</feature>
<sequence length="207" mass="23792">MPKTVTIIMLWVIHVSALIGIAMGNQDFFFPKSPFTLVYLAILCVWFFPVNSVKKALLFGLCFITGMSVEWIGVHTGYLFGDYHYGVNMGWKLDGIPYLIGSNWALLSFITYEISRKYITQRLLIPLAGAFLMVVLDFFLEQICDVAGFWHFNNGADWFNYICWFLIAAALQYVLQFFNLKGDIKISLHLYSVQLIFAIVLWIIITI</sequence>
<keyword evidence="1" id="KW-0472">Membrane</keyword>
<accession>Q7WT71</accession>
<feature type="transmembrane region" description="Helical" evidence="1">
    <location>
        <begin position="56"/>
        <end position="75"/>
    </location>
</feature>
<keyword evidence="1" id="KW-0812">Transmembrane</keyword>